<dbReference type="STRING" id="526218.Sterm_2329"/>
<dbReference type="NCBIfam" id="TIGR00177">
    <property type="entry name" value="molyb_syn"/>
    <property type="match status" value="1"/>
</dbReference>
<dbReference type="InterPro" id="IPR036653">
    <property type="entry name" value="CinA-like_C"/>
</dbReference>
<dbReference type="SUPFAM" id="SSF53218">
    <property type="entry name" value="Molybdenum cofactor biosynthesis proteins"/>
    <property type="match status" value="1"/>
</dbReference>
<dbReference type="InterPro" id="IPR050101">
    <property type="entry name" value="CinA"/>
</dbReference>
<dbReference type="Gene3D" id="3.30.70.2860">
    <property type="match status" value="1"/>
</dbReference>
<dbReference type="SUPFAM" id="SSF142433">
    <property type="entry name" value="CinA-like"/>
    <property type="match status" value="1"/>
</dbReference>
<dbReference type="HAMAP" id="MF_00226_B">
    <property type="entry name" value="CinA_B"/>
    <property type="match status" value="1"/>
</dbReference>
<reference evidence="3 4" key="2">
    <citation type="journal article" date="2010" name="Stand. Genomic Sci.">
        <title>Complete genome sequence of Sebaldella termitidis type strain (NCTC 11300).</title>
        <authorList>
            <person name="Harmon-Smith M."/>
            <person name="Celia L."/>
            <person name="Chertkov O."/>
            <person name="Lapidus A."/>
            <person name="Copeland A."/>
            <person name="Glavina Del Rio T."/>
            <person name="Nolan M."/>
            <person name="Lucas S."/>
            <person name="Tice H."/>
            <person name="Cheng J.F."/>
            <person name="Han C."/>
            <person name="Detter J.C."/>
            <person name="Bruce D."/>
            <person name="Goodwin L."/>
            <person name="Pitluck S."/>
            <person name="Pati A."/>
            <person name="Liolios K."/>
            <person name="Ivanova N."/>
            <person name="Mavromatis K."/>
            <person name="Mikhailova N."/>
            <person name="Chen A."/>
            <person name="Palaniappan K."/>
            <person name="Land M."/>
            <person name="Hauser L."/>
            <person name="Chang Y.J."/>
            <person name="Jeffries C.D."/>
            <person name="Brettin T."/>
            <person name="Goker M."/>
            <person name="Beck B."/>
            <person name="Bristow J."/>
            <person name="Eisen J.A."/>
            <person name="Markowitz V."/>
            <person name="Hugenholtz P."/>
            <person name="Kyrpides N.C."/>
            <person name="Klenk H.P."/>
            <person name="Chen F."/>
        </authorList>
    </citation>
    <scope>NUCLEOTIDE SEQUENCE [LARGE SCALE GENOMIC DNA]</scope>
    <source>
        <strain evidence="4">ATCC 33386 / NCTC 11300</strain>
    </source>
</reference>
<dbReference type="NCBIfam" id="TIGR00199">
    <property type="entry name" value="PncC_domain"/>
    <property type="match status" value="1"/>
</dbReference>
<dbReference type="InterPro" id="IPR008136">
    <property type="entry name" value="CinA_C"/>
</dbReference>
<dbReference type="eggNOG" id="COG1546">
    <property type="taxonomic scope" value="Bacteria"/>
</dbReference>
<name>D1AL40_SEBTE</name>
<evidence type="ECO:0000256" key="1">
    <source>
        <dbReference type="HAMAP-Rule" id="MF_00226"/>
    </source>
</evidence>
<dbReference type="InterPro" id="IPR036425">
    <property type="entry name" value="MoaB/Mog-like_dom_sf"/>
</dbReference>
<feature type="domain" description="MoaB/Mog" evidence="2">
    <location>
        <begin position="4"/>
        <end position="171"/>
    </location>
</feature>
<dbReference type="RefSeq" id="WP_012861777.1">
    <property type="nucleotide sequence ID" value="NC_013517.1"/>
</dbReference>
<dbReference type="Pfam" id="PF00994">
    <property type="entry name" value="MoCF_biosynth"/>
    <property type="match status" value="1"/>
</dbReference>
<keyword evidence="4" id="KW-1185">Reference proteome</keyword>
<dbReference type="NCBIfam" id="NF001813">
    <property type="entry name" value="PRK00549.1"/>
    <property type="match status" value="1"/>
</dbReference>
<gene>
    <name evidence="3" type="ordered locus">Sterm_2329</name>
</gene>
<dbReference type="Gene3D" id="3.40.980.10">
    <property type="entry name" value="MoaB/Mog-like domain"/>
    <property type="match status" value="1"/>
</dbReference>
<dbReference type="NCBIfam" id="TIGR00200">
    <property type="entry name" value="cinA_nterm"/>
    <property type="match status" value="1"/>
</dbReference>
<evidence type="ECO:0000259" key="2">
    <source>
        <dbReference type="SMART" id="SM00852"/>
    </source>
</evidence>
<dbReference type="PIRSF" id="PIRSF006728">
    <property type="entry name" value="CinA"/>
    <property type="match status" value="1"/>
</dbReference>
<accession>D1AL40</accession>
<dbReference type="Pfam" id="PF18146">
    <property type="entry name" value="CinA_KH"/>
    <property type="match status" value="1"/>
</dbReference>
<dbReference type="eggNOG" id="COG1058">
    <property type="taxonomic scope" value="Bacteria"/>
</dbReference>
<dbReference type="InterPro" id="IPR001453">
    <property type="entry name" value="MoaB/Mog_dom"/>
</dbReference>
<organism evidence="3 4">
    <name type="scientific">Sebaldella termitidis (strain ATCC 33386 / NCTC 11300)</name>
    <dbReference type="NCBI Taxonomy" id="526218"/>
    <lineage>
        <taxon>Bacteria</taxon>
        <taxon>Fusobacteriati</taxon>
        <taxon>Fusobacteriota</taxon>
        <taxon>Fusobacteriia</taxon>
        <taxon>Fusobacteriales</taxon>
        <taxon>Leptotrichiaceae</taxon>
        <taxon>Sebaldella</taxon>
    </lineage>
</organism>
<evidence type="ECO:0000313" key="3">
    <source>
        <dbReference type="EMBL" id="ACZ09183.1"/>
    </source>
</evidence>
<dbReference type="SMART" id="SM00852">
    <property type="entry name" value="MoCF_biosynth"/>
    <property type="match status" value="1"/>
</dbReference>
<dbReference type="CDD" id="cd00885">
    <property type="entry name" value="cinA"/>
    <property type="match status" value="1"/>
</dbReference>
<dbReference type="EMBL" id="CP001739">
    <property type="protein sequence ID" value="ACZ09183.1"/>
    <property type="molecule type" value="Genomic_DNA"/>
</dbReference>
<dbReference type="KEGG" id="str:Sterm_2329"/>
<sequence>MNSEIICVGTELLVGDILNTNVKYISEKLAAIGINLYYQTVVGDNHKRLKEVLEAAYKRADLVILTGGLGPTIDDITKEVVAEYHNEKLVKVDKYYDILAKRYKQMNAEVPAGGIKEVSILENSRLLENEVGIAPGFLYEKDNKITIVMPGPPREMTVMLDKEVMPELLKYSNDLIRFRTLKIMGVPEGKVDEDLAEYFVMSNPTVAPYAKTGEVHVRIGAKGENEEELIREIDRIEKEIREIYPDNIYTTGDESFNDVVVRTLREKGLTLATAESVTGGKIADYIVGVSGASKVYKGGFITYSNEEKENLLGIDKEKIDKYGAVSSEICMEMLLGTERKIPADIYIVSTGVAGPDKDEKGNEVGTVFIGLSIKGEKSIRKYDYSGMRNAIRERAVRAALLELWKLIK</sequence>
<dbReference type="Proteomes" id="UP000000845">
    <property type="component" value="Chromosome"/>
</dbReference>
<comment type="similarity">
    <text evidence="1">Belongs to the CinA family.</text>
</comment>
<dbReference type="Gene3D" id="3.90.950.20">
    <property type="entry name" value="CinA-like"/>
    <property type="match status" value="1"/>
</dbReference>
<dbReference type="InterPro" id="IPR008135">
    <property type="entry name" value="Competence-induced_CinA"/>
</dbReference>
<evidence type="ECO:0000313" key="4">
    <source>
        <dbReference type="Proteomes" id="UP000000845"/>
    </source>
</evidence>
<protein>
    <recommendedName>
        <fullName evidence="1">CinA-like protein</fullName>
    </recommendedName>
</protein>
<dbReference type="PANTHER" id="PTHR13939">
    <property type="entry name" value="NICOTINAMIDE-NUCLEOTIDE AMIDOHYDROLASE PNCC"/>
    <property type="match status" value="1"/>
</dbReference>
<dbReference type="Pfam" id="PF02464">
    <property type="entry name" value="CinA"/>
    <property type="match status" value="1"/>
</dbReference>
<reference evidence="4" key="1">
    <citation type="submission" date="2009-09" db="EMBL/GenBank/DDBJ databases">
        <title>The complete chromosome of Sebaldella termitidis ATCC 33386.</title>
        <authorList>
            <consortium name="US DOE Joint Genome Institute (JGI-PGF)"/>
            <person name="Lucas S."/>
            <person name="Copeland A."/>
            <person name="Lapidus A."/>
            <person name="Glavina del Rio T."/>
            <person name="Dalin E."/>
            <person name="Tice H."/>
            <person name="Bruce D."/>
            <person name="Goodwin L."/>
            <person name="Pitluck S."/>
            <person name="Kyrpides N."/>
            <person name="Mavromatis K."/>
            <person name="Ivanova N."/>
            <person name="Mikhailova N."/>
            <person name="Sims D."/>
            <person name="Meincke L."/>
            <person name="Brettin T."/>
            <person name="Detter J.C."/>
            <person name="Han C."/>
            <person name="Larimer F."/>
            <person name="Land M."/>
            <person name="Hauser L."/>
            <person name="Markowitz V."/>
            <person name="Cheng J.F."/>
            <person name="Hugenholtz P."/>
            <person name="Woyke T."/>
            <person name="Wu D."/>
            <person name="Eisen J.A."/>
        </authorList>
    </citation>
    <scope>NUCLEOTIDE SEQUENCE [LARGE SCALE GENOMIC DNA]</scope>
    <source>
        <strain evidence="4">ATCC 33386 / NCTC 11300</strain>
    </source>
</reference>
<dbReference type="InterPro" id="IPR041424">
    <property type="entry name" value="CinA_KH"/>
</dbReference>
<dbReference type="HOGENOM" id="CLU_030805_9_3_0"/>
<dbReference type="AlphaFoldDB" id="D1AL40"/>
<proteinExistence type="inferred from homology"/>
<dbReference type="PANTHER" id="PTHR13939:SF0">
    <property type="entry name" value="NMN AMIDOHYDROLASE-LIKE PROTEIN YFAY"/>
    <property type="match status" value="1"/>
</dbReference>